<organism evidence="2 3">
    <name type="scientific">Litoreibacter ponti</name>
    <dbReference type="NCBI Taxonomy" id="1510457"/>
    <lineage>
        <taxon>Bacteria</taxon>
        <taxon>Pseudomonadati</taxon>
        <taxon>Pseudomonadota</taxon>
        <taxon>Alphaproteobacteria</taxon>
        <taxon>Rhodobacterales</taxon>
        <taxon>Roseobacteraceae</taxon>
        <taxon>Litoreibacter</taxon>
    </lineage>
</organism>
<protein>
    <submittedName>
        <fullName evidence="2">Uncharacterized protein DUF4123</fullName>
    </submittedName>
</protein>
<dbReference type="AlphaFoldDB" id="A0A2T6BHD1"/>
<evidence type="ECO:0000313" key="3">
    <source>
        <dbReference type="Proteomes" id="UP000243978"/>
    </source>
</evidence>
<evidence type="ECO:0000313" key="2">
    <source>
        <dbReference type="EMBL" id="PTX55462.1"/>
    </source>
</evidence>
<dbReference type="Pfam" id="PF13503">
    <property type="entry name" value="DUF4123"/>
    <property type="match status" value="1"/>
</dbReference>
<dbReference type="Proteomes" id="UP000243978">
    <property type="component" value="Unassembled WGS sequence"/>
</dbReference>
<name>A0A2T6BHD1_9RHOB</name>
<gene>
    <name evidence="2" type="ORF">C8N43_0100</name>
</gene>
<dbReference type="InterPro" id="IPR025391">
    <property type="entry name" value="DUF4123"/>
</dbReference>
<reference evidence="2 3" key="1">
    <citation type="submission" date="2018-04" db="EMBL/GenBank/DDBJ databases">
        <title>Genomic Encyclopedia of Archaeal and Bacterial Type Strains, Phase II (KMG-II): from individual species to whole genera.</title>
        <authorList>
            <person name="Goeker M."/>
        </authorList>
    </citation>
    <scope>NUCLEOTIDE SEQUENCE [LARGE SCALE GENOMIC DNA]</scope>
    <source>
        <strain evidence="2 3">DSM 100977</strain>
    </source>
</reference>
<keyword evidence="3" id="KW-1185">Reference proteome</keyword>
<feature type="domain" description="DUF4123" evidence="1">
    <location>
        <begin position="65"/>
        <end position="186"/>
    </location>
</feature>
<accession>A0A2T6BHD1</accession>
<proteinExistence type="predicted"/>
<dbReference type="OrthoDB" id="6431152at2"/>
<comment type="caution">
    <text evidence="2">The sequence shown here is derived from an EMBL/GenBank/DDBJ whole genome shotgun (WGS) entry which is preliminary data.</text>
</comment>
<evidence type="ECO:0000259" key="1">
    <source>
        <dbReference type="Pfam" id="PF13503"/>
    </source>
</evidence>
<dbReference type="EMBL" id="QBKS01000001">
    <property type="protein sequence ID" value="PTX55462.1"/>
    <property type="molecule type" value="Genomic_DNA"/>
</dbReference>
<sequence>MTRIDDPWIGFEAERAARAHDGVPVVICDRITGVIPLAPKITSHPTKAVPDALLEPMFSAGRGQLYLLLDGARLPGCREILEASGAAHECLFQGNAFDELADEAPWIAELEPESRLAKQLFTKGSAPWHMWDQGPHVVFRAENGLDGIRRHLRRFNRVKDTNGKWFYMRYWEPSIVERYFSQLHDDVTRRKAWFAAEGVTEIYLTLPAEDAVLALRPSQPMTRRIGALQPELTAKERTMFAQTREAAFYAALGAGMAARNIDVIPLGRASAPTQDNWTDLAKAVAAHAKGINVRTQHGLAKLTVLCGSLGLAFWLDPRFDHDLRVIINAKHASEAERLNAAKELYDKTDVPVQAIETLKAMVGKLHCLDVPSILRQIAPKTLGHLSDQDLHSVAGLILSFDPKISSCPADVQRCAIGLGAALGVAWLANPFYTELKAAHLSPADPLQQVAEFLENLFEEMTR</sequence>